<evidence type="ECO:0000256" key="5">
    <source>
        <dbReference type="SAM" id="MobiDB-lite"/>
    </source>
</evidence>
<dbReference type="GO" id="GO:0043027">
    <property type="term" value="F:cysteine-type endopeptidase inhibitor activity involved in apoptotic process"/>
    <property type="evidence" value="ECO:0007669"/>
    <property type="project" value="TreeGrafter"/>
</dbReference>
<evidence type="ECO:0000259" key="6">
    <source>
        <dbReference type="PROSITE" id="PS50089"/>
    </source>
</evidence>
<dbReference type="GO" id="GO:0061630">
    <property type="term" value="F:ubiquitin protein ligase activity"/>
    <property type="evidence" value="ECO:0007669"/>
    <property type="project" value="TreeGrafter"/>
</dbReference>
<sequence length="366" mass="40609">MPTDENIYELVTFRINNDGDDGGDENVGDVNNDDDADAGEHTSTYNSDSAIAAATVTVLAPVTTSFDGEFSIMQEMIARLELLAMNEDESSSLSRMDHGNNDESSSLSRMDHGNNSSGSNNVAIAPSAPPLDEAEATQTVNVSTQMTMDIPPEEIYDEEDEAAAEAARRMVNNTGLARHSTRGKSSIVYPAYALLQERLKSFANWPIALIQKPKVMADAGFYYTNHGDQVVCFSCGLGMHRWLPEDDPWEKHAEYNIRDKCSYLYMMRDAAFIAKCKRRRQRVEATPPTLTSIAVKTQATDDDDDDDDDKAEVKVVPPKCNYCLEYDCSIVFVPCGHFTSCSQCSFAFTACPICRRDISDKIKIFW</sequence>
<feature type="domain" description="RING-type" evidence="6">
    <location>
        <begin position="320"/>
        <end position="355"/>
    </location>
</feature>
<keyword evidence="3" id="KW-0862">Zinc</keyword>
<keyword evidence="1" id="KW-0479">Metal-binding</keyword>
<dbReference type="InterPro" id="IPR001370">
    <property type="entry name" value="BIR_rpt"/>
</dbReference>
<dbReference type="GeneID" id="7047174"/>
<dbReference type="InterPro" id="IPR013083">
    <property type="entry name" value="Znf_RING/FYVE/PHD"/>
</dbReference>
<dbReference type="Gene3D" id="3.30.40.10">
    <property type="entry name" value="Zinc/RING finger domain, C3HC4 (zinc finger)"/>
    <property type="match status" value="1"/>
</dbReference>
<dbReference type="EMBL" id="EU747721">
    <property type="protein sequence ID" value="ACH96264.1"/>
    <property type="molecule type" value="Genomic_DNA"/>
</dbReference>
<dbReference type="RefSeq" id="YP_002321445.1">
    <property type="nucleotide sequence ID" value="NC_011588.1"/>
</dbReference>
<dbReference type="PROSITE" id="PS50089">
    <property type="entry name" value="ZF_RING_2"/>
    <property type="match status" value="1"/>
</dbReference>
<organism evidence="8">
    <name type="scientific">Oryctes rhinoceros nudivirus</name>
    <dbReference type="NCBI Taxonomy" id="92521"/>
    <lineage>
        <taxon>Viruses</taxon>
        <taxon>Viruses incertae sedis</taxon>
        <taxon>Naldaviricetes</taxon>
        <taxon>Lefavirales</taxon>
        <taxon>Nudiviridae</taxon>
        <taxon>Alphanudivirus</taxon>
        <taxon>Alphanudivirus oryrhinocerotis</taxon>
    </lineage>
</organism>
<feature type="compositionally biased region" description="Acidic residues" evidence="5">
    <location>
        <begin position="18"/>
        <end position="37"/>
    </location>
</feature>
<keyword evidence="8" id="KW-1185">Reference proteome</keyword>
<dbReference type="PROSITE" id="PS50143">
    <property type="entry name" value="BIR_REPEAT_2"/>
    <property type="match status" value="1"/>
</dbReference>
<dbReference type="GO" id="GO:0051726">
    <property type="term" value="P:regulation of cell cycle"/>
    <property type="evidence" value="ECO:0007669"/>
    <property type="project" value="TreeGrafter"/>
</dbReference>
<proteinExistence type="predicted"/>
<dbReference type="SUPFAM" id="SSF57924">
    <property type="entry name" value="Inhibitor of apoptosis (IAP) repeat"/>
    <property type="match status" value="1"/>
</dbReference>
<accession>B7SVF5</accession>
<feature type="compositionally biased region" description="Polar residues" evidence="5">
    <location>
        <begin position="102"/>
        <end position="122"/>
    </location>
</feature>
<feature type="region of interest" description="Disordered" evidence="5">
    <location>
        <begin position="15"/>
        <end position="44"/>
    </location>
</feature>
<dbReference type="CDD" id="cd00022">
    <property type="entry name" value="BIR"/>
    <property type="match status" value="1"/>
</dbReference>
<dbReference type="Pfam" id="PF00653">
    <property type="entry name" value="BIR"/>
    <property type="match status" value="1"/>
</dbReference>
<dbReference type="PANTHER" id="PTHR10044">
    <property type="entry name" value="INHIBITOR OF APOPTOSIS"/>
    <property type="match status" value="1"/>
</dbReference>
<dbReference type="FunFam" id="1.10.1170.10:FF:000002">
    <property type="entry name" value="Baculoviral IAP repeat containing 7"/>
    <property type="match status" value="1"/>
</dbReference>
<evidence type="ECO:0000256" key="4">
    <source>
        <dbReference type="PROSITE-ProRule" id="PRU00175"/>
    </source>
</evidence>
<reference evidence="7 8" key="1">
    <citation type="journal article" date="2008" name="J. Virol. Methods">
        <title>Sequencing of the large dsDNA genome of Oryctes rhinoceros nudivirus using multiple displacement amplification of nanogram amounts of virus DNA.</title>
        <authorList>
            <person name="Wang Y."/>
            <person name="Kleespies R.G."/>
            <person name="Ramle M.B."/>
            <person name="Jehle J.A."/>
        </authorList>
    </citation>
    <scope>NUCLEOTIDE SEQUENCE [LARGE SCALE GENOMIC DNA]</scope>
    <source>
        <strain evidence="8">Isolate Oryctes rhinoceros/Malaysia/Ma07/2007</strain>
    </source>
</reference>
<protein>
    <submittedName>
        <fullName evidence="7">Iap-3</fullName>
    </submittedName>
</protein>
<keyword evidence="2 4" id="KW-0863">Zinc-finger</keyword>
<name>B7SVF5_9VIRU</name>
<dbReference type="KEGG" id="vg:7047174"/>
<dbReference type="Proteomes" id="UP000011785">
    <property type="component" value="Segment"/>
</dbReference>
<dbReference type="InterPro" id="IPR050784">
    <property type="entry name" value="IAP"/>
</dbReference>
<feature type="region of interest" description="Disordered" evidence="5">
    <location>
        <begin position="90"/>
        <end position="136"/>
    </location>
</feature>
<dbReference type="GO" id="GO:0031398">
    <property type="term" value="P:positive regulation of protein ubiquitination"/>
    <property type="evidence" value="ECO:0007669"/>
    <property type="project" value="TreeGrafter"/>
</dbReference>
<dbReference type="InterPro" id="IPR001841">
    <property type="entry name" value="Znf_RING"/>
</dbReference>
<evidence type="ECO:0000313" key="8">
    <source>
        <dbReference type="Proteomes" id="UP000011785"/>
    </source>
</evidence>
<evidence type="ECO:0000256" key="3">
    <source>
        <dbReference type="ARBA" id="ARBA00022833"/>
    </source>
</evidence>
<dbReference type="PANTHER" id="PTHR10044:SF139">
    <property type="entry name" value="DEATH-ASSOCIATED INHIBITOR OF APOPTOSIS 2"/>
    <property type="match status" value="1"/>
</dbReference>
<dbReference type="SMART" id="SM00238">
    <property type="entry name" value="BIR"/>
    <property type="match status" value="1"/>
</dbReference>
<dbReference type="Pfam" id="PF13920">
    <property type="entry name" value="zf-C3HC4_3"/>
    <property type="match status" value="1"/>
</dbReference>
<dbReference type="GO" id="GO:0008270">
    <property type="term" value="F:zinc ion binding"/>
    <property type="evidence" value="ECO:0007669"/>
    <property type="project" value="UniProtKB-KW"/>
</dbReference>
<evidence type="ECO:0000256" key="2">
    <source>
        <dbReference type="ARBA" id="ARBA00022771"/>
    </source>
</evidence>
<evidence type="ECO:0000313" key="7">
    <source>
        <dbReference type="EMBL" id="ACH96264.1"/>
    </source>
</evidence>
<evidence type="ECO:0000256" key="1">
    <source>
        <dbReference type="ARBA" id="ARBA00022723"/>
    </source>
</evidence>
<dbReference type="Gene3D" id="1.10.1170.10">
    <property type="entry name" value="Inhibitor Of Apoptosis Protein (2mihbC-IAP-1), Chain A"/>
    <property type="match status" value="1"/>
</dbReference>